<evidence type="ECO:0000313" key="2">
    <source>
        <dbReference type="Proteomes" id="UP000515154"/>
    </source>
</evidence>
<keyword evidence="2" id="KW-1185">Reference proteome</keyword>
<proteinExistence type="predicted"/>
<dbReference type="Gene3D" id="3.50.4.10">
    <property type="entry name" value="Hepatocyte Growth Factor"/>
    <property type="match status" value="2"/>
</dbReference>
<evidence type="ECO:0000313" key="3">
    <source>
        <dbReference type="RefSeq" id="XP_036366093.1"/>
    </source>
</evidence>
<dbReference type="SMART" id="SM00473">
    <property type="entry name" value="PAN_AP"/>
    <property type="match status" value="2"/>
</dbReference>
<accession>A0A7E6FEV8</accession>
<evidence type="ECO:0000259" key="1">
    <source>
        <dbReference type="PROSITE" id="PS50948"/>
    </source>
</evidence>
<sequence length="190" mass="21855">MGIITGPNSSYAYRNDFIRVRNAYHANTPDQNISATLSYCIELCWGSQECKSFAYNNDASRCLIYSVTSEEKLLLYHANTHYYQKKKNYNNIGTCPLNIVYRATSEHDYIVSKSELSLPECLSACYDNSSCNIINYSMKNQHCAICHTNSLDKSAIFTEYRWQVIYVNRTRLLSVPKHQLMSLYTMGCNP</sequence>
<dbReference type="AlphaFoldDB" id="A0A7E6FEV8"/>
<dbReference type="PROSITE" id="PS50948">
    <property type="entry name" value="PAN"/>
    <property type="match status" value="1"/>
</dbReference>
<dbReference type="Pfam" id="PF00024">
    <property type="entry name" value="PAN_1"/>
    <property type="match status" value="2"/>
</dbReference>
<protein>
    <submittedName>
        <fullName evidence="3">Uncharacterized protein LOC118766643</fullName>
    </submittedName>
</protein>
<dbReference type="InterPro" id="IPR003609">
    <property type="entry name" value="Pan_app"/>
</dbReference>
<name>A0A7E6FEV8_9MOLL</name>
<organism evidence="2 3">
    <name type="scientific">Octopus sinensis</name>
    <name type="common">East Asian common octopus</name>
    <dbReference type="NCBI Taxonomy" id="2607531"/>
    <lineage>
        <taxon>Eukaryota</taxon>
        <taxon>Metazoa</taxon>
        <taxon>Spiralia</taxon>
        <taxon>Lophotrochozoa</taxon>
        <taxon>Mollusca</taxon>
        <taxon>Cephalopoda</taxon>
        <taxon>Coleoidea</taxon>
        <taxon>Octopodiformes</taxon>
        <taxon>Octopoda</taxon>
        <taxon>Incirrata</taxon>
        <taxon>Octopodidae</taxon>
        <taxon>Octopus</taxon>
    </lineage>
</organism>
<reference evidence="3" key="1">
    <citation type="submission" date="2025-08" db="UniProtKB">
        <authorList>
            <consortium name="RefSeq"/>
        </authorList>
    </citation>
    <scope>IDENTIFICATION</scope>
</reference>
<feature type="domain" description="Apple" evidence="1">
    <location>
        <begin position="12"/>
        <end position="87"/>
    </location>
</feature>
<dbReference type="KEGG" id="osn:118766643"/>
<gene>
    <name evidence="3" type="primary">LOC118766643</name>
</gene>
<dbReference type="Proteomes" id="UP000515154">
    <property type="component" value="Linkage group LG17"/>
</dbReference>
<dbReference type="SUPFAM" id="SSF57414">
    <property type="entry name" value="Hairpin loop containing domain-like"/>
    <property type="match status" value="2"/>
</dbReference>
<dbReference type="RefSeq" id="XP_036366093.1">
    <property type="nucleotide sequence ID" value="XM_036510200.1"/>
</dbReference>